<evidence type="ECO:0000313" key="7">
    <source>
        <dbReference type="Proteomes" id="UP000477911"/>
    </source>
</evidence>
<dbReference type="Gene3D" id="1.10.10.10">
    <property type="entry name" value="Winged helix-like DNA-binding domain superfamily/Winged helix DNA-binding domain"/>
    <property type="match status" value="1"/>
</dbReference>
<evidence type="ECO:0000256" key="3">
    <source>
        <dbReference type="ARBA" id="ARBA00023125"/>
    </source>
</evidence>
<protein>
    <submittedName>
        <fullName evidence="6">LysR family transcriptional regulator</fullName>
    </submittedName>
</protein>
<reference evidence="6 7" key="1">
    <citation type="submission" date="2019-12" db="EMBL/GenBank/DDBJ databases">
        <authorList>
            <person name="Li M."/>
        </authorList>
    </citation>
    <scope>NUCLEOTIDE SEQUENCE [LARGE SCALE GENOMIC DNA]</scope>
    <source>
        <strain evidence="6 7">GBMRC 2024</strain>
    </source>
</reference>
<dbReference type="AlphaFoldDB" id="A0A6L7G0G8"/>
<evidence type="ECO:0000256" key="1">
    <source>
        <dbReference type="ARBA" id="ARBA00009437"/>
    </source>
</evidence>
<evidence type="ECO:0000259" key="5">
    <source>
        <dbReference type="PROSITE" id="PS50931"/>
    </source>
</evidence>
<keyword evidence="4" id="KW-0804">Transcription</keyword>
<dbReference type="GO" id="GO:0000976">
    <property type="term" value="F:transcription cis-regulatory region binding"/>
    <property type="evidence" value="ECO:0007669"/>
    <property type="project" value="TreeGrafter"/>
</dbReference>
<dbReference type="InterPro" id="IPR036390">
    <property type="entry name" value="WH_DNA-bd_sf"/>
</dbReference>
<name>A0A6L7G0G8_9RHOB</name>
<dbReference type="PROSITE" id="PS50931">
    <property type="entry name" value="HTH_LYSR"/>
    <property type="match status" value="1"/>
</dbReference>
<gene>
    <name evidence="6" type="ORF">GR170_03395</name>
</gene>
<dbReference type="PANTHER" id="PTHR30126:SF40">
    <property type="entry name" value="HTH-TYPE TRANSCRIPTIONAL REGULATOR GLTR"/>
    <property type="match status" value="1"/>
</dbReference>
<keyword evidence="7" id="KW-1185">Reference proteome</keyword>
<dbReference type="Pfam" id="PF00126">
    <property type="entry name" value="HTH_1"/>
    <property type="match status" value="1"/>
</dbReference>
<dbReference type="InterPro" id="IPR036388">
    <property type="entry name" value="WH-like_DNA-bd_sf"/>
</dbReference>
<evidence type="ECO:0000313" key="6">
    <source>
        <dbReference type="EMBL" id="MXN16867.1"/>
    </source>
</evidence>
<organism evidence="6 7">
    <name type="scientific">Pseudooceanicola albus</name>
    <dbReference type="NCBI Taxonomy" id="2692189"/>
    <lineage>
        <taxon>Bacteria</taxon>
        <taxon>Pseudomonadati</taxon>
        <taxon>Pseudomonadota</taxon>
        <taxon>Alphaproteobacteria</taxon>
        <taxon>Rhodobacterales</taxon>
        <taxon>Paracoccaceae</taxon>
        <taxon>Pseudooceanicola</taxon>
    </lineage>
</organism>
<evidence type="ECO:0000256" key="4">
    <source>
        <dbReference type="ARBA" id="ARBA00023163"/>
    </source>
</evidence>
<evidence type="ECO:0000256" key="2">
    <source>
        <dbReference type="ARBA" id="ARBA00023015"/>
    </source>
</evidence>
<comment type="similarity">
    <text evidence="1">Belongs to the LysR transcriptional regulatory family.</text>
</comment>
<dbReference type="InterPro" id="IPR000847">
    <property type="entry name" value="LysR_HTH_N"/>
</dbReference>
<accession>A0A6L7G0G8</accession>
<sequence length="326" mass="36089">MPYSNAITIRQMEVLNAITAAGSMRQAAKLLGVSQPTVSAQLAKLEEAVGAELVHRDRQRLDVLTAAGELWARTARAVLSDLEAGTHRHRELFGQHRYRIRFATMPSHSGRVLGYAAAEARADPTISEFSVSWAPSSSMLMEYLEIRKANMALMAMTSALSEMPAFRSEVLYEDRILWAVPKSVDPALVRGIIDAGTLPTVLPSALSNRVVVDVPHEWRATSDIWFAAHLPGAVPFYVSDLHLGAAEIVAAGLGTCHVSITLHSNLSERIRSQVNFYDIGRTAQQMVLATPRHLMTVPSYADYFSRLTEVLRAHYAQYLMDHPWNQ</sequence>
<dbReference type="GO" id="GO:0003700">
    <property type="term" value="F:DNA-binding transcription factor activity"/>
    <property type="evidence" value="ECO:0007669"/>
    <property type="project" value="InterPro"/>
</dbReference>
<proteinExistence type="inferred from homology"/>
<comment type="caution">
    <text evidence="6">The sequence shown here is derived from an EMBL/GenBank/DDBJ whole genome shotgun (WGS) entry which is preliminary data.</text>
</comment>
<dbReference type="SUPFAM" id="SSF46785">
    <property type="entry name" value="Winged helix' DNA-binding domain"/>
    <property type="match status" value="1"/>
</dbReference>
<dbReference type="EMBL" id="WUMU01000003">
    <property type="protein sequence ID" value="MXN16867.1"/>
    <property type="molecule type" value="Genomic_DNA"/>
</dbReference>
<keyword evidence="2" id="KW-0805">Transcription regulation</keyword>
<dbReference type="PANTHER" id="PTHR30126">
    <property type="entry name" value="HTH-TYPE TRANSCRIPTIONAL REGULATOR"/>
    <property type="match status" value="1"/>
</dbReference>
<keyword evidence="3" id="KW-0238">DNA-binding</keyword>
<feature type="domain" description="HTH lysR-type" evidence="5">
    <location>
        <begin position="7"/>
        <end position="64"/>
    </location>
</feature>
<dbReference type="Proteomes" id="UP000477911">
    <property type="component" value="Unassembled WGS sequence"/>
</dbReference>
<dbReference type="PRINTS" id="PR00039">
    <property type="entry name" value="HTHLYSR"/>
</dbReference>